<dbReference type="Pfam" id="PF00689">
    <property type="entry name" value="Cation_ATPase_C"/>
    <property type="match status" value="1"/>
</dbReference>
<protein>
    <recommendedName>
        <fullName evidence="2">P-type Ca(2+) transporter</fullName>
        <ecNumber evidence="2">7.2.2.10</ecNumber>
    </recommendedName>
</protein>
<comment type="subcellular location">
    <subcellularLocation>
        <location evidence="1">Membrane</location>
        <topology evidence="1">Multi-pass membrane protein</topology>
    </subcellularLocation>
</comment>
<dbReference type="InterPro" id="IPR001757">
    <property type="entry name" value="P_typ_ATPase"/>
</dbReference>
<accession>A0ABS6ECT4</accession>
<dbReference type="RefSeq" id="WP_216437412.1">
    <property type="nucleotide sequence ID" value="NZ_JAHLQF010000001.1"/>
</dbReference>
<dbReference type="NCBIfam" id="TIGR01494">
    <property type="entry name" value="ATPase_P-type"/>
    <property type="match status" value="2"/>
</dbReference>
<evidence type="ECO:0000256" key="1">
    <source>
        <dbReference type="ARBA" id="ARBA00004141"/>
    </source>
</evidence>
<comment type="caution">
    <text evidence="10">The sequence shown here is derived from an EMBL/GenBank/DDBJ whole genome shotgun (WGS) entry which is preliminary data.</text>
</comment>
<sequence>MINEKEIYSGLDSREAERRFKKYGPNILESKEKVSPLRIFLQQFNDVMVWVLIIATLISGIMGEKADAITILVIVIMNGILGFIQEFKTEKSLEALNSLAAPTAKVIRDGVLKVINAENLVIGDLIVIESGDRIPADCILVEDFSLILDESLLTGESVGVNKNSKNKDNIFMGTIALTGRGKGKVISTGMGTEMGKIAGMLKDIEKDKSPLKEKLDALGKVLVVLCIGICIVVTITGISRGHDKYQMFLLGVSLAVAAIPEGLPAIVTVALALGVSRMLKKSALIRRLPAVETLGCTSVICSDKTGTLTENKMTVTEIFYNNNYHRVEKDSVFPNMFLKKAVTYCSDCNVDYGEGRIEKSLSGDPTEKALIKAFVKDTKDIKSMTSKGKRISEKPFTSERKMMSVAIKEGINTNLYLKGAPERVIDRCKYIIIDGDAKLFTSMYKSKILKAVESMSFKALRCIAIAYKPDINFKGNTVEYDEKDLTLIGVAGIIDPPRKEVKDAVFKCRMAGIRPVMITGDHKNTAFAIGKELEIVKNEEEVITGEELDKLDDRKLFNIVDNIKVFARVSPNHKLRIVKAFKSKNNIVAMTGDGVNDAPAVKEADIGISMGISGTDVTKEASSMILLDDNFATIVSAIEEGRVIYDNIRKFIRYLLSCNLGEVLTMFLASLLNLPTPMLPIQILFVNLATDGLPAMALGIDPADIDIMEQRPRPKDESIFARGLKEKILIRGTLIGICTVGAFIMGYRYNMDLKTCRTLALCTLVMSQLIHVFECRSERHSIFEIKLFTNPYLVGAVIVSIAMLLSILYIPFLQKIFHTVALTLAQWSIVIFLSSVIAFINSLYLLLWNKRR</sequence>
<feature type="transmembrane region" description="Helical" evidence="8">
    <location>
        <begin position="217"/>
        <end position="239"/>
    </location>
</feature>
<keyword evidence="4 8" id="KW-0812">Transmembrane</keyword>
<dbReference type="PANTHER" id="PTHR42861">
    <property type="entry name" value="CALCIUM-TRANSPORTING ATPASE"/>
    <property type="match status" value="1"/>
</dbReference>
<name>A0ABS6ECT4_9CLOT</name>
<keyword evidence="3" id="KW-0406">Ion transport</keyword>
<dbReference type="InterPro" id="IPR006068">
    <property type="entry name" value="ATPase_P-typ_cation-transptr_C"/>
</dbReference>
<evidence type="ECO:0000256" key="6">
    <source>
        <dbReference type="ARBA" id="ARBA00022989"/>
    </source>
</evidence>
<dbReference type="InterPro" id="IPR044492">
    <property type="entry name" value="P_typ_ATPase_HD_dom"/>
</dbReference>
<keyword evidence="7 8" id="KW-0472">Membrane</keyword>
<keyword evidence="3" id="KW-0813">Transport</keyword>
<gene>
    <name evidence="10" type="ORF">KQI86_01625</name>
</gene>
<evidence type="ECO:0000256" key="7">
    <source>
        <dbReference type="ARBA" id="ARBA00023136"/>
    </source>
</evidence>
<dbReference type="Pfam" id="PF00690">
    <property type="entry name" value="Cation_ATPase_N"/>
    <property type="match status" value="1"/>
</dbReference>
<feature type="transmembrane region" description="Helical" evidence="8">
    <location>
        <begin position="824"/>
        <end position="847"/>
    </location>
</feature>
<dbReference type="Pfam" id="PF00122">
    <property type="entry name" value="E1-E2_ATPase"/>
    <property type="match status" value="1"/>
</dbReference>
<dbReference type="SFLD" id="SFLDS00003">
    <property type="entry name" value="Haloacid_Dehalogenase"/>
    <property type="match status" value="1"/>
</dbReference>
<dbReference type="EMBL" id="JAHLQF010000001">
    <property type="protein sequence ID" value="MBU5483006.1"/>
    <property type="molecule type" value="Genomic_DNA"/>
</dbReference>
<dbReference type="Pfam" id="PF13246">
    <property type="entry name" value="Cation_ATPase"/>
    <property type="match status" value="1"/>
</dbReference>
<keyword evidence="11" id="KW-1185">Reference proteome</keyword>
<evidence type="ECO:0000259" key="9">
    <source>
        <dbReference type="SMART" id="SM00831"/>
    </source>
</evidence>
<reference evidence="10 11" key="1">
    <citation type="submission" date="2021-06" db="EMBL/GenBank/DDBJ databases">
        <authorList>
            <person name="Sun Q."/>
            <person name="Li D."/>
        </authorList>
    </citation>
    <scope>NUCLEOTIDE SEQUENCE [LARGE SCALE GENOMIC DNA]</scope>
    <source>
        <strain evidence="10 11">MSJ-11</strain>
    </source>
</reference>
<dbReference type="InterPro" id="IPR059000">
    <property type="entry name" value="ATPase_P-type_domA"/>
</dbReference>
<feature type="transmembrane region" description="Helical" evidence="8">
    <location>
        <begin position="44"/>
        <end position="62"/>
    </location>
</feature>
<dbReference type="InterPro" id="IPR004014">
    <property type="entry name" value="ATPase_P-typ_cation-transptr_N"/>
</dbReference>
<keyword evidence="3" id="KW-0109">Calcium transport</keyword>
<dbReference type="SFLD" id="SFLDF00027">
    <property type="entry name" value="p-type_atpase"/>
    <property type="match status" value="1"/>
</dbReference>
<dbReference type="Proteomes" id="UP000726170">
    <property type="component" value="Unassembled WGS sequence"/>
</dbReference>
<dbReference type="InterPro" id="IPR006408">
    <property type="entry name" value="P-type_ATPase_IIB"/>
</dbReference>
<feature type="transmembrane region" description="Helical" evidence="8">
    <location>
        <begin position="651"/>
        <end position="672"/>
    </location>
</feature>
<proteinExistence type="predicted"/>
<keyword evidence="5" id="KW-0106">Calcium</keyword>
<feature type="transmembrane region" description="Helical" evidence="8">
    <location>
        <begin position="728"/>
        <end position="746"/>
    </location>
</feature>
<evidence type="ECO:0000256" key="2">
    <source>
        <dbReference type="ARBA" id="ARBA00012790"/>
    </source>
</evidence>
<dbReference type="SFLD" id="SFLDG00002">
    <property type="entry name" value="C1.7:_P-type_atpase_like"/>
    <property type="match status" value="1"/>
</dbReference>
<feature type="transmembrane region" description="Helical" evidence="8">
    <location>
        <begin position="68"/>
        <end position="84"/>
    </location>
</feature>
<feature type="transmembrane region" description="Helical" evidence="8">
    <location>
        <begin position="787"/>
        <end position="812"/>
    </location>
</feature>
<organism evidence="10 11">
    <name type="scientific">Clostridium mobile</name>
    <dbReference type="NCBI Taxonomy" id="2841512"/>
    <lineage>
        <taxon>Bacteria</taxon>
        <taxon>Bacillati</taxon>
        <taxon>Bacillota</taxon>
        <taxon>Clostridia</taxon>
        <taxon>Eubacteriales</taxon>
        <taxon>Clostridiaceae</taxon>
        <taxon>Clostridium</taxon>
    </lineage>
</organism>
<dbReference type="SMART" id="SM00831">
    <property type="entry name" value="Cation_ATPase_N"/>
    <property type="match status" value="1"/>
</dbReference>
<dbReference type="InterPro" id="IPR018303">
    <property type="entry name" value="ATPase_P-typ_P_site"/>
</dbReference>
<feature type="transmembrane region" description="Helical" evidence="8">
    <location>
        <begin position="245"/>
        <end position="273"/>
    </location>
</feature>
<dbReference type="CDD" id="cd02089">
    <property type="entry name" value="P-type_ATPase_Ca_prok"/>
    <property type="match status" value="1"/>
</dbReference>
<evidence type="ECO:0000313" key="11">
    <source>
        <dbReference type="Proteomes" id="UP000726170"/>
    </source>
</evidence>
<evidence type="ECO:0000256" key="5">
    <source>
        <dbReference type="ARBA" id="ARBA00022837"/>
    </source>
</evidence>
<evidence type="ECO:0000256" key="4">
    <source>
        <dbReference type="ARBA" id="ARBA00022692"/>
    </source>
</evidence>
<evidence type="ECO:0000256" key="3">
    <source>
        <dbReference type="ARBA" id="ARBA00022568"/>
    </source>
</evidence>
<dbReference type="EC" id="7.2.2.10" evidence="2"/>
<evidence type="ECO:0000256" key="8">
    <source>
        <dbReference type="SAM" id="Phobius"/>
    </source>
</evidence>
<evidence type="ECO:0000313" key="10">
    <source>
        <dbReference type="EMBL" id="MBU5483006.1"/>
    </source>
</evidence>
<feature type="domain" description="Cation-transporting P-type ATPase N-terminal" evidence="9">
    <location>
        <begin position="3"/>
        <end position="64"/>
    </location>
</feature>
<keyword evidence="6 8" id="KW-1133">Transmembrane helix</keyword>
<dbReference type="PROSITE" id="PS00154">
    <property type="entry name" value="ATPASE_E1_E2"/>
    <property type="match status" value="1"/>
</dbReference>
<dbReference type="NCBIfam" id="TIGR01517">
    <property type="entry name" value="ATPase-IIB_Ca"/>
    <property type="match status" value="1"/>
</dbReference>